<protein>
    <submittedName>
        <fullName evidence="3">Aldehyde dehydrogenase family protein</fullName>
    </submittedName>
</protein>
<evidence type="ECO:0000256" key="1">
    <source>
        <dbReference type="ARBA" id="ARBA00023002"/>
    </source>
</evidence>
<dbReference type="SUPFAM" id="SSF53720">
    <property type="entry name" value="ALDH-like"/>
    <property type="match status" value="1"/>
</dbReference>
<evidence type="ECO:0000313" key="4">
    <source>
        <dbReference type="Proteomes" id="UP000295818"/>
    </source>
</evidence>
<dbReference type="Pfam" id="PF00171">
    <property type="entry name" value="Aldedh"/>
    <property type="match status" value="1"/>
</dbReference>
<dbReference type="InterPro" id="IPR016161">
    <property type="entry name" value="Ald_DH/histidinol_DH"/>
</dbReference>
<reference evidence="3 4" key="1">
    <citation type="journal article" date="2015" name="Stand. Genomic Sci.">
        <title>Genomic Encyclopedia of Bacterial and Archaeal Type Strains, Phase III: the genomes of soil and plant-associated and newly described type strains.</title>
        <authorList>
            <person name="Whitman W.B."/>
            <person name="Woyke T."/>
            <person name="Klenk H.P."/>
            <person name="Zhou Y."/>
            <person name="Lilburn T.G."/>
            <person name="Beck B.J."/>
            <person name="De Vos P."/>
            <person name="Vandamme P."/>
            <person name="Eisen J.A."/>
            <person name="Garrity G."/>
            <person name="Hugenholtz P."/>
            <person name="Kyrpides N.C."/>
        </authorList>
    </citation>
    <scope>NUCLEOTIDE SEQUENCE [LARGE SCALE GENOMIC DNA]</scope>
    <source>
        <strain evidence="3 4">VKM Ac-2538</strain>
    </source>
</reference>
<keyword evidence="1" id="KW-0560">Oxidoreductase</keyword>
<dbReference type="Gene3D" id="3.40.605.10">
    <property type="entry name" value="Aldehyde Dehydrogenase, Chain A, domain 1"/>
    <property type="match status" value="1"/>
</dbReference>
<keyword evidence="4" id="KW-1185">Reference proteome</keyword>
<evidence type="ECO:0000259" key="2">
    <source>
        <dbReference type="Pfam" id="PF00171"/>
    </source>
</evidence>
<feature type="domain" description="Aldehyde dehydrogenase" evidence="2">
    <location>
        <begin position="2"/>
        <end position="46"/>
    </location>
</feature>
<proteinExistence type="predicted"/>
<accession>A0ABY2B866</accession>
<comment type="caution">
    <text evidence="3">The sequence shown here is derived from an EMBL/GenBank/DDBJ whole genome shotgun (WGS) entry which is preliminary data.</text>
</comment>
<dbReference type="InterPro" id="IPR016162">
    <property type="entry name" value="Ald_DH_N"/>
</dbReference>
<sequence length="63" mass="6543">MINIVTGPGGEVGKALATSPKVAKIGFTGETTTGRLIMQYASQNLIQRRSSSAASRRTSSSTT</sequence>
<gene>
    <name evidence="3" type="ORF">EV644_13155</name>
</gene>
<evidence type="ECO:0000313" key="3">
    <source>
        <dbReference type="EMBL" id="TCO11392.1"/>
    </source>
</evidence>
<name>A0ABY2B866_9ACTN</name>
<dbReference type="EMBL" id="SLWM01000031">
    <property type="protein sequence ID" value="TCO11392.1"/>
    <property type="molecule type" value="Genomic_DNA"/>
</dbReference>
<dbReference type="Proteomes" id="UP000295818">
    <property type="component" value="Unassembled WGS sequence"/>
</dbReference>
<organism evidence="3 4">
    <name type="scientific">Kribbella orskensis</name>
    <dbReference type="NCBI Taxonomy" id="2512216"/>
    <lineage>
        <taxon>Bacteria</taxon>
        <taxon>Bacillati</taxon>
        <taxon>Actinomycetota</taxon>
        <taxon>Actinomycetes</taxon>
        <taxon>Propionibacteriales</taxon>
        <taxon>Kribbellaceae</taxon>
        <taxon>Kribbella</taxon>
    </lineage>
</organism>
<dbReference type="InterPro" id="IPR015590">
    <property type="entry name" value="Aldehyde_DH_dom"/>
</dbReference>